<accession>A0A317SC41</accession>
<gene>
    <name evidence="3" type="ORF">C7212DRAFT_336942</name>
</gene>
<feature type="chain" id="PRO_5016263451" evidence="2">
    <location>
        <begin position="18"/>
        <end position="83"/>
    </location>
</feature>
<feature type="region of interest" description="Disordered" evidence="1">
    <location>
        <begin position="23"/>
        <end position="60"/>
    </location>
</feature>
<dbReference type="AlphaFoldDB" id="A0A317SC41"/>
<feature type="compositionally biased region" description="Gly residues" evidence="1">
    <location>
        <begin position="34"/>
        <end position="45"/>
    </location>
</feature>
<name>A0A317SC41_9PEZI</name>
<organism evidence="3 4">
    <name type="scientific">Tuber magnatum</name>
    <name type="common">white Piedmont truffle</name>
    <dbReference type="NCBI Taxonomy" id="42249"/>
    <lineage>
        <taxon>Eukaryota</taxon>
        <taxon>Fungi</taxon>
        <taxon>Dikarya</taxon>
        <taxon>Ascomycota</taxon>
        <taxon>Pezizomycotina</taxon>
        <taxon>Pezizomycetes</taxon>
        <taxon>Pezizales</taxon>
        <taxon>Tuberaceae</taxon>
        <taxon>Tuber</taxon>
    </lineage>
</organism>
<protein>
    <submittedName>
        <fullName evidence="3">Uncharacterized protein</fullName>
    </submittedName>
</protein>
<comment type="caution">
    <text evidence="3">The sequence shown here is derived from an EMBL/GenBank/DDBJ whole genome shotgun (WGS) entry which is preliminary data.</text>
</comment>
<proteinExistence type="predicted"/>
<evidence type="ECO:0000256" key="1">
    <source>
        <dbReference type="SAM" id="MobiDB-lite"/>
    </source>
</evidence>
<evidence type="ECO:0000313" key="4">
    <source>
        <dbReference type="Proteomes" id="UP000246991"/>
    </source>
</evidence>
<keyword evidence="4" id="KW-1185">Reference proteome</keyword>
<dbReference type="Proteomes" id="UP000246991">
    <property type="component" value="Unassembled WGS sequence"/>
</dbReference>
<sequence length="83" mass="7672">MQFKILTIAALVAGASAAATNKTMHNGTVPTTTGGPGTGMGGGNNGSIPTGSPSGAPESGAIANTISGGMIGAAVAAGLTFVL</sequence>
<feature type="signal peptide" evidence="2">
    <location>
        <begin position="1"/>
        <end position="17"/>
    </location>
</feature>
<reference evidence="3 4" key="1">
    <citation type="submission" date="2018-03" db="EMBL/GenBank/DDBJ databases">
        <title>Genomes of Pezizomycetes fungi and the evolution of truffles.</title>
        <authorList>
            <person name="Murat C."/>
            <person name="Payen T."/>
            <person name="Noel B."/>
            <person name="Kuo A."/>
            <person name="Martin F.M."/>
        </authorList>
    </citation>
    <scope>NUCLEOTIDE SEQUENCE [LARGE SCALE GENOMIC DNA]</scope>
    <source>
        <strain evidence="3">091103-1</strain>
    </source>
</reference>
<evidence type="ECO:0000256" key="2">
    <source>
        <dbReference type="SAM" id="SignalP"/>
    </source>
</evidence>
<keyword evidence="2" id="KW-0732">Signal</keyword>
<feature type="compositionally biased region" description="Low complexity" evidence="1">
    <location>
        <begin position="46"/>
        <end position="55"/>
    </location>
</feature>
<evidence type="ECO:0000313" key="3">
    <source>
        <dbReference type="EMBL" id="PWW72063.1"/>
    </source>
</evidence>
<dbReference type="EMBL" id="PYWC01000120">
    <property type="protein sequence ID" value="PWW72063.1"/>
    <property type="molecule type" value="Genomic_DNA"/>
</dbReference>